<proteinExistence type="predicted"/>
<gene>
    <name evidence="1" type="ORF">HNR73_005918</name>
</gene>
<sequence length="133" mass="14910">MGTEMYGKTAELWDDLTDVACDFLAERARLERPTSYTELNTVLHNRVGVKFDFEQASDRAAMGHLLGLVVERTVGTGLMLSALVHYLNANDAGPGFYSLAQTMGLLRRGATADERTVFWIGQLKGLYAFYRRR</sequence>
<dbReference type="EMBL" id="JACHGT010000014">
    <property type="protein sequence ID" value="MBB6038038.1"/>
    <property type="molecule type" value="Genomic_DNA"/>
</dbReference>
<dbReference type="AlphaFoldDB" id="A0A841FWC7"/>
<evidence type="ECO:0000313" key="2">
    <source>
        <dbReference type="Proteomes" id="UP000548476"/>
    </source>
</evidence>
<dbReference type="RefSeq" id="WP_239122253.1">
    <property type="nucleotide sequence ID" value="NZ_BONT01000066.1"/>
</dbReference>
<comment type="caution">
    <text evidence="1">The sequence shown here is derived from an EMBL/GenBank/DDBJ whole genome shotgun (WGS) entry which is preliminary data.</text>
</comment>
<accession>A0A841FWC7</accession>
<name>A0A841FWC7_9ACTN</name>
<dbReference type="Proteomes" id="UP000548476">
    <property type="component" value="Unassembled WGS sequence"/>
</dbReference>
<reference evidence="1 2" key="1">
    <citation type="submission" date="2020-08" db="EMBL/GenBank/DDBJ databases">
        <title>Genomic Encyclopedia of Type Strains, Phase IV (KMG-IV): sequencing the most valuable type-strain genomes for metagenomic binning, comparative biology and taxonomic classification.</title>
        <authorList>
            <person name="Goeker M."/>
        </authorList>
    </citation>
    <scope>NUCLEOTIDE SEQUENCE [LARGE SCALE GENOMIC DNA]</scope>
    <source>
        <strain evidence="1 2">YIM 65646</strain>
    </source>
</reference>
<protein>
    <submittedName>
        <fullName evidence="1">Uncharacterized protein</fullName>
    </submittedName>
</protein>
<evidence type="ECO:0000313" key="1">
    <source>
        <dbReference type="EMBL" id="MBB6038038.1"/>
    </source>
</evidence>
<keyword evidence="2" id="KW-1185">Reference proteome</keyword>
<organism evidence="1 2">
    <name type="scientific">Phytomonospora endophytica</name>
    <dbReference type="NCBI Taxonomy" id="714109"/>
    <lineage>
        <taxon>Bacteria</taxon>
        <taxon>Bacillati</taxon>
        <taxon>Actinomycetota</taxon>
        <taxon>Actinomycetes</taxon>
        <taxon>Micromonosporales</taxon>
        <taxon>Micromonosporaceae</taxon>
        <taxon>Phytomonospora</taxon>
    </lineage>
</organism>